<evidence type="ECO:0000313" key="2">
    <source>
        <dbReference type="Proteomes" id="UP001307889"/>
    </source>
</evidence>
<name>A0ABN7ATY7_9HEMI</name>
<gene>
    <name evidence="1" type="ORF">NTJ_08476</name>
</gene>
<dbReference type="EMBL" id="AP028914">
    <property type="protein sequence ID" value="BES95667.1"/>
    <property type="molecule type" value="Genomic_DNA"/>
</dbReference>
<evidence type="ECO:0008006" key="3">
    <source>
        <dbReference type="Google" id="ProtNLM"/>
    </source>
</evidence>
<evidence type="ECO:0000313" key="1">
    <source>
        <dbReference type="EMBL" id="BES95667.1"/>
    </source>
</evidence>
<sequence>MRSCVDGSAFSGALRSKGAGRLRSSICLEFTGDVVTNWTNVRCPPSDTRSDAKILCGIPFRSVTLAIAERAWLGKVGF</sequence>
<accession>A0ABN7ATY7</accession>
<dbReference type="Proteomes" id="UP001307889">
    <property type="component" value="Chromosome 6"/>
</dbReference>
<protein>
    <recommendedName>
        <fullName evidence="3">SRCR domain-containing protein</fullName>
    </recommendedName>
</protein>
<proteinExistence type="predicted"/>
<reference evidence="1 2" key="1">
    <citation type="submission" date="2023-09" db="EMBL/GenBank/DDBJ databases">
        <title>Nesidiocoris tenuis whole genome shotgun sequence.</title>
        <authorList>
            <person name="Shibata T."/>
            <person name="Shimoda M."/>
            <person name="Kobayashi T."/>
            <person name="Uehara T."/>
        </authorList>
    </citation>
    <scope>NUCLEOTIDE SEQUENCE [LARGE SCALE GENOMIC DNA]</scope>
    <source>
        <strain evidence="1 2">Japan</strain>
    </source>
</reference>
<organism evidence="1 2">
    <name type="scientific">Nesidiocoris tenuis</name>
    <dbReference type="NCBI Taxonomy" id="355587"/>
    <lineage>
        <taxon>Eukaryota</taxon>
        <taxon>Metazoa</taxon>
        <taxon>Ecdysozoa</taxon>
        <taxon>Arthropoda</taxon>
        <taxon>Hexapoda</taxon>
        <taxon>Insecta</taxon>
        <taxon>Pterygota</taxon>
        <taxon>Neoptera</taxon>
        <taxon>Paraneoptera</taxon>
        <taxon>Hemiptera</taxon>
        <taxon>Heteroptera</taxon>
        <taxon>Panheteroptera</taxon>
        <taxon>Cimicomorpha</taxon>
        <taxon>Miridae</taxon>
        <taxon>Dicyphina</taxon>
        <taxon>Nesidiocoris</taxon>
    </lineage>
</organism>
<keyword evidence="2" id="KW-1185">Reference proteome</keyword>